<dbReference type="EMBL" id="UYRV01006159">
    <property type="protein sequence ID" value="VDK53410.1"/>
    <property type="molecule type" value="Genomic_DNA"/>
</dbReference>
<evidence type="ECO:0000313" key="2">
    <source>
        <dbReference type="Proteomes" id="UP000271889"/>
    </source>
</evidence>
<name>A0A3P6RF89_CYLGO</name>
<proteinExistence type="predicted"/>
<accession>A0A3P6RF89</accession>
<sequence>MLTVPDEHLPEPNSFKISKTTETRLTLYKQPIPLADLKILPSNDDVSLNIQSGKSSLLI</sequence>
<dbReference type="AlphaFoldDB" id="A0A3P6RF89"/>
<keyword evidence="2" id="KW-1185">Reference proteome</keyword>
<reference evidence="1 2" key="1">
    <citation type="submission" date="2018-11" db="EMBL/GenBank/DDBJ databases">
        <authorList>
            <consortium name="Pathogen Informatics"/>
        </authorList>
    </citation>
    <scope>NUCLEOTIDE SEQUENCE [LARGE SCALE GENOMIC DNA]</scope>
</reference>
<evidence type="ECO:0000313" key="1">
    <source>
        <dbReference type="EMBL" id="VDK53410.1"/>
    </source>
</evidence>
<gene>
    <name evidence="1" type="ORF">CGOC_LOCUS2672</name>
</gene>
<protein>
    <submittedName>
        <fullName evidence="1">Uncharacterized protein</fullName>
    </submittedName>
</protein>
<dbReference type="OrthoDB" id="2015333at2759"/>
<dbReference type="Proteomes" id="UP000271889">
    <property type="component" value="Unassembled WGS sequence"/>
</dbReference>
<organism evidence="1 2">
    <name type="scientific">Cylicostephanus goldi</name>
    <name type="common">Nematode worm</name>
    <dbReference type="NCBI Taxonomy" id="71465"/>
    <lineage>
        <taxon>Eukaryota</taxon>
        <taxon>Metazoa</taxon>
        <taxon>Ecdysozoa</taxon>
        <taxon>Nematoda</taxon>
        <taxon>Chromadorea</taxon>
        <taxon>Rhabditida</taxon>
        <taxon>Rhabditina</taxon>
        <taxon>Rhabditomorpha</taxon>
        <taxon>Strongyloidea</taxon>
        <taxon>Strongylidae</taxon>
        <taxon>Cylicostephanus</taxon>
    </lineage>
</organism>